<keyword evidence="7" id="KW-1185">Reference proteome</keyword>
<dbReference type="NCBIfam" id="TIGR02727">
    <property type="entry name" value="MTHFS_bact"/>
    <property type="match status" value="1"/>
</dbReference>
<keyword evidence="2 4" id="KW-0547">Nucleotide-binding</keyword>
<comment type="catalytic activity">
    <reaction evidence="5">
        <text>(6S)-5-formyl-5,6,7,8-tetrahydrofolate + ATP = (6R)-5,10-methenyltetrahydrofolate + ADP + phosphate</text>
        <dbReference type="Rhea" id="RHEA:10488"/>
        <dbReference type="ChEBI" id="CHEBI:30616"/>
        <dbReference type="ChEBI" id="CHEBI:43474"/>
        <dbReference type="ChEBI" id="CHEBI:57455"/>
        <dbReference type="ChEBI" id="CHEBI:57457"/>
        <dbReference type="ChEBI" id="CHEBI:456216"/>
        <dbReference type="EC" id="6.3.3.2"/>
    </reaction>
</comment>
<comment type="caution">
    <text evidence="6">The sequence shown here is derived from an EMBL/GenBank/DDBJ whole genome shotgun (WGS) entry which is preliminary data.</text>
</comment>
<dbReference type="InterPro" id="IPR024185">
    <property type="entry name" value="FTHF_cligase-like_sf"/>
</dbReference>
<dbReference type="PIRSF" id="PIRSF006806">
    <property type="entry name" value="FTHF_cligase"/>
    <property type="match status" value="1"/>
</dbReference>
<dbReference type="PANTHER" id="PTHR23407">
    <property type="entry name" value="ATPASE INHIBITOR/5-FORMYLTETRAHYDROFOLATE CYCLO-LIGASE"/>
    <property type="match status" value="1"/>
</dbReference>
<dbReference type="Pfam" id="PF01812">
    <property type="entry name" value="5-FTHF_cyc-lig"/>
    <property type="match status" value="1"/>
</dbReference>
<dbReference type="GO" id="GO:0005524">
    <property type="term" value="F:ATP binding"/>
    <property type="evidence" value="ECO:0007669"/>
    <property type="project" value="UniProtKB-KW"/>
</dbReference>
<dbReference type="GO" id="GO:0030272">
    <property type="term" value="F:5-formyltetrahydrofolate cyclo-ligase activity"/>
    <property type="evidence" value="ECO:0007669"/>
    <property type="project" value="UniProtKB-EC"/>
</dbReference>
<evidence type="ECO:0000256" key="2">
    <source>
        <dbReference type="ARBA" id="ARBA00022741"/>
    </source>
</evidence>
<dbReference type="GO" id="GO:0035999">
    <property type="term" value="P:tetrahydrofolate interconversion"/>
    <property type="evidence" value="ECO:0007669"/>
    <property type="project" value="TreeGrafter"/>
</dbReference>
<dbReference type="AlphaFoldDB" id="A0A317Q792"/>
<dbReference type="InterPro" id="IPR037171">
    <property type="entry name" value="NagB/RpiA_transferase-like"/>
</dbReference>
<protein>
    <recommendedName>
        <fullName evidence="5">5-formyltetrahydrofolate cyclo-ligase</fullName>
        <ecNumber evidence="5">6.3.3.2</ecNumber>
    </recommendedName>
</protein>
<dbReference type="SUPFAM" id="SSF100950">
    <property type="entry name" value="NagB/RpiA/CoA transferase-like"/>
    <property type="match status" value="1"/>
</dbReference>
<feature type="binding site" evidence="4">
    <location>
        <position position="49"/>
    </location>
    <ligand>
        <name>substrate</name>
    </ligand>
</feature>
<sequence length="195" mass="21678">MQQQQLRQQLLAKRAAISAPDRAAEAAAVSEHLLALPELQKTKRIGSYISVKAELPTPQLNQRLISMGHQLSVPVLHPINTGHLLFLQVHPKTLWVPNKYHIPEPALQVADITPLAHLDILLVPLVGFDHQGNRLGMGGGFYDRTLAAWHRGAYPHLQVIGLALTCQQTPKLPVNPWDIPLNKVITAAKVWDFLR</sequence>
<name>A0A317Q792_9GAMM</name>
<dbReference type="RefSeq" id="WP_181394929.1">
    <property type="nucleotide sequence ID" value="NZ_QGTT01000009.1"/>
</dbReference>
<gene>
    <name evidence="6" type="ORF">DET45_10923</name>
</gene>
<evidence type="ECO:0000313" key="7">
    <source>
        <dbReference type="Proteomes" id="UP000246964"/>
    </source>
</evidence>
<dbReference type="GO" id="GO:0046872">
    <property type="term" value="F:metal ion binding"/>
    <property type="evidence" value="ECO:0007669"/>
    <property type="project" value="UniProtKB-KW"/>
</dbReference>
<dbReference type="Gene3D" id="3.40.50.10420">
    <property type="entry name" value="NagB/RpiA/CoA transferase-like"/>
    <property type="match status" value="1"/>
</dbReference>
<comment type="similarity">
    <text evidence="1 5">Belongs to the 5-formyltetrahydrofolate cyclo-ligase family.</text>
</comment>
<feature type="binding site" evidence="4">
    <location>
        <begin position="134"/>
        <end position="142"/>
    </location>
    <ligand>
        <name>ATP</name>
        <dbReference type="ChEBI" id="CHEBI:30616"/>
    </ligand>
</feature>
<keyword evidence="5" id="KW-0460">Magnesium</keyword>
<accession>A0A317Q792</accession>
<feature type="binding site" evidence="4">
    <location>
        <position position="54"/>
    </location>
    <ligand>
        <name>substrate</name>
    </ligand>
</feature>
<dbReference type="PANTHER" id="PTHR23407:SF1">
    <property type="entry name" value="5-FORMYLTETRAHYDROFOLATE CYCLO-LIGASE"/>
    <property type="match status" value="1"/>
</dbReference>
<organism evidence="6 7">
    <name type="scientific">Pseudidiomarina maritima</name>
    <dbReference type="NCBI Taxonomy" id="519453"/>
    <lineage>
        <taxon>Bacteria</taxon>
        <taxon>Pseudomonadati</taxon>
        <taxon>Pseudomonadota</taxon>
        <taxon>Gammaproteobacteria</taxon>
        <taxon>Alteromonadales</taxon>
        <taxon>Idiomarinaceae</taxon>
        <taxon>Pseudidiomarina</taxon>
    </lineage>
</organism>
<evidence type="ECO:0000256" key="1">
    <source>
        <dbReference type="ARBA" id="ARBA00010638"/>
    </source>
</evidence>
<proteinExistence type="inferred from homology"/>
<keyword evidence="3 4" id="KW-0067">ATP-binding</keyword>
<keyword evidence="5" id="KW-0479">Metal-binding</keyword>
<dbReference type="EC" id="6.3.3.2" evidence="5"/>
<dbReference type="InterPro" id="IPR002698">
    <property type="entry name" value="FTHF_cligase"/>
</dbReference>
<dbReference type="GO" id="GO:0009396">
    <property type="term" value="P:folic acid-containing compound biosynthetic process"/>
    <property type="evidence" value="ECO:0007669"/>
    <property type="project" value="TreeGrafter"/>
</dbReference>
<comment type="cofactor">
    <cofactor evidence="5">
        <name>Mg(2+)</name>
        <dbReference type="ChEBI" id="CHEBI:18420"/>
    </cofactor>
</comment>
<evidence type="ECO:0000256" key="5">
    <source>
        <dbReference type="RuleBase" id="RU361279"/>
    </source>
</evidence>
<evidence type="ECO:0000256" key="4">
    <source>
        <dbReference type="PIRSR" id="PIRSR006806-1"/>
    </source>
</evidence>
<dbReference type="EMBL" id="QGTT01000009">
    <property type="protein sequence ID" value="PWW12129.1"/>
    <property type="molecule type" value="Genomic_DNA"/>
</dbReference>
<evidence type="ECO:0000313" key="6">
    <source>
        <dbReference type="EMBL" id="PWW12129.1"/>
    </source>
</evidence>
<keyword evidence="6" id="KW-0436">Ligase</keyword>
<evidence type="ECO:0000256" key="3">
    <source>
        <dbReference type="ARBA" id="ARBA00022840"/>
    </source>
</evidence>
<reference evidence="6 7" key="1">
    <citation type="submission" date="2018-05" db="EMBL/GenBank/DDBJ databases">
        <title>Freshwater and sediment microbial communities from various areas in North America, analyzing microbe dynamics in response to fracking.</title>
        <authorList>
            <person name="Lamendella R."/>
        </authorList>
    </citation>
    <scope>NUCLEOTIDE SEQUENCE [LARGE SCALE GENOMIC DNA]</scope>
    <source>
        <strain evidence="6 7">125B1</strain>
    </source>
</reference>
<dbReference type="Proteomes" id="UP000246964">
    <property type="component" value="Unassembled WGS sequence"/>
</dbReference>